<dbReference type="Pfam" id="PF22936">
    <property type="entry name" value="Pol_BBD"/>
    <property type="match status" value="1"/>
</dbReference>
<organism evidence="4 5">
    <name type="scientific">Tanacetum coccineum</name>
    <dbReference type="NCBI Taxonomy" id="301880"/>
    <lineage>
        <taxon>Eukaryota</taxon>
        <taxon>Viridiplantae</taxon>
        <taxon>Streptophyta</taxon>
        <taxon>Embryophyta</taxon>
        <taxon>Tracheophyta</taxon>
        <taxon>Spermatophyta</taxon>
        <taxon>Magnoliopsida</taxon>
        <taxon>eudicotyledons</taxon>
        <taxon>Gunneridae</taxon>
        <taxon>Pentapetalae</taxon>
        <taxon>asterids</taxon>
        <taxon>campanulids</taxon>
        <taxon>Asterales</taxon>
        <taxon>Asteraceae</taxon>
        <taxon>Asteroideae</taxon>
        <taxon>Anthemideae</taxon>
        <taxon>Anthemidinae</taxon>
        <taxon>Tanacetum</taxon>
    </lineage>
</organism>
<evidence type="ECO:0000256" key="1">
    <source>
        <dbReference type="SAM" id="MobiDB-lite"/>
    </source>
</evidence>
<evidence type="ECO:0000259" key="2">
    <source>
        <dbReference type="Pfam" id="PF13976"/>
    </source>
</evidence>
<keyword evidence="5" id="KW-1185">Reference proteome</keyword>
<comment type="caution">
    <text evidence="4">The sequence shown here is derived from an EMBL/GenBank/DDBJ whole genome shotgun (WGS) entry which is preliminary data.</text>
</comment>
<dbReference type="EMBL" id="BQNB010021796">
    <property type="protein sequence ID" value="GJU10145.1"/>
    <property type="molecule type" value="Genomic_DNA"/>
</dbReference>
<proteinExistence type="predicted"/>
<dbReference type="Pfam" id="PF13976">
    <property type="entry name" value="gag_pre-integrs"/>
    <property type="match status" value="1"/>
</dbReference>
<sequence>MTDAKDMGIAINPDLVNDESNRCRMKYILISNNLKDAHVSNSDGFTKDMRDSKSTQSARDHGADQVDEYASRNGLEMVTVVENVVEGQLIQKDNDNYAFHATTALGSDIRCDDDDENVYSTHSQKPKVNNKQLEKGITERACFVCGSFSHLIRDCDYHVKLAKQVELHKQNMSKGNGSREKTNKNLRKPIWDNTQRVNKQHQFVTLAVQTRTGNNPVNTVKASGTNYVSTARQNINKQTVLTSTALKVNTVKPSVNDVRPQNAFNKTHSLSSRPLKGTTVLRTKLTNQKIYIAKENPHRNLQNKGIIDSGCSRHMTGNKAYLADYQDINGGPVAFGGSRGYITGKGKIKTGKLDFEDVSFVKELQPFNLFSVSQMCDKKNKVLFTDTECLVLSPDFKLPDENQILLKVPRQNNMYSFNLENIVPLGGLACLIAKATADESNFWHRRLGHVNFKNLNSLVKGNLPRVIIESLFPD</sequence>
<accession>A0ABQ5JDY8</accession>
<feature type="compositionally biased region" description="Basic and acidic residues" evidence="1">
    <location>
        <begin position="45"/>
        <end position="64"/>
    </location>
</feature>
<reference evidence="4" key="1">
    <citation type="journal article" date="2022" name="Int. J. Mol. Sci.">
        <title>Draft Genome of Tanacetum Coccineum: Genomic Comparison of Closely Related Tanacetum-Family Plants.</title>
        <authorList>
            <person name="Yamashiro T."/>
            <person name="Shiraishi A."/>
            <person name="Nakayama K."/>
            <person name="Satake H."/>
        </authorList>
    </citation>
    <scope>NUCLEOTIDE SEQUENCE</scope>
</reference>
<feature type="domain" description="GAG-pre-integrase" evidence="2">
    <location>
        <begin position="413"/>
        <end position="466"/>
    </location>
</feature>
<protein>
    <submittedName>
        <fullName evidence="4">Ribonuclease H-like domain-containing protein</fullName>
    </submittedName>
</protein>
<evidence type="ECO:0000313" key="4">
    <source>
        <dbReference type="EMBL" id="GJU10145.1"/>
    </source>
</evidence>
<dbReference type="InterPro" id="IPR054722">
    <property type="entry name" value="PolX-like_BBD"/>
</dbReference>
<feature type="domain" description="Retrovirus-related Pol polyprotein from transposon TNT 1-94-like beta-barrel" evidence="3">
    <location>
        <begin position="306"/>
        <end position="378"/>
    </location>
</feature>
<gene>
    <name evidence="4" type="ORF">Tco_1132541</name>
</gene>
<feature type="region of interest" description="Disordered" evidence="1">
    <location>
        <begin position="45"/>
        <end position="65"/>
    </location>
</feature>
<dbReference type="Proteomes" id="UP001151760">
    <property type="component" value="Unassembled WGS sequence"/>
</dbReference>
<evidence type="ECO:0000259" key="3">
    <source>
        <dbReference type="Pfam" id="PF22936"/>
    </source>
</evidence>
<dbReference type="InterPro" id="IPR025724">
    <property type="entry name" value="GAG-pre-integrase_dom"/>
</dbReference>
<reference evidence="4" key="2">
    <citation type="submission" date="2022-01" db="EMBL/GenBank/DDBJ databases">
        <authorList>
            <person name="Yamashiro T."/>
            <person name="Shiraishi A."/>
            <person name="Satake H."/>
            <person name="Nakayama K."/>
        </authorList>
    </citation>
    <scope>NUCLEOTIDE SEQUENCE</scope>
</reference>
<name>A0ABQ5JDY8_9ASTR</name>
<evidence type="ECO:0000313" key="5">
    <source>
        <dbReference type="Proteomes" id="UP001151760"/>
    </source>
</evidence>